<sequence>MVLTDYTYVFAFGTMFALLEAYNNDDVANAWATSVSSRSVTYRQAMILCLIFEMTGALAVGARTASTIKNGIIPNSAFGDNAGVQLLAFACASAGASIWVMWCTRNSAHVSSTYSLVSSIAGVGVAAVGANKVQWGWSGGSGLGAIFAGLCMAPFISGCFGAIIFLLIKYTVHKRADPVKWAVWTSPFFFLIAGTVCTLSIVYKGSPNLGLDKKAPWYIASVTLGVGFGLFVLSGLFFLPYVHAKVIKKDYTLKFWDALQGPLLFKRPAPADAAQAKVPNYNVIQHGGEEEEDNGELTAPNQNNNTTVNHADVPEKFSKHADADAIDAESDNSSPHPNHGEKALARVDLGENAQYQDANAQYKALLESARQKHHAELRKKKGPLGWAMRTLHANPMGAGSIYEIHNLKALCLRFPAYVVVALTYGLHYDIHKAQVGVLGTPEGRRMDRVYSHAPKYANETEFLYSFVQVITACTASFAHGANDVGNAVGVWAGMYAAWSTGNTAKSKEEVPLWQIAVVALTICIGFITYGYNIMKVMGNKLTYHSPSRGSSMELGASITILIFSQYKLPVSTSMCITGATVGVGLCNGTFKAVNWQRVGLLFFSWVMTIPIAGLIGGGLMGLALNTPSW</sequence>
<feature type="transmembrane region" description="Helical" evidence="7">
    <location>
        <begin position="600"/>
        <end position="624"/>
    </location>
</feature>
<feature type="compositionally biased region" description="Polar residues" evidence="8">
    <location>
        <begin position="299"/>
        <end position="309"/>
    </location>
</feature>
<comment type="subcellular location">
    <subcellularLocation>
        <location evidence="1 7">Membrane</location>
        <topology evidence="1 7">Multi-pass membrane protein</topology>
    </subcellularLocation>
</comment>
<accession>A0A177CKT8</accession>
<evidence type="ECO:0000256" key="2">
    <source>
        <dbReference type="ARBA" id="ARBA00022448"/>
    </source>
</evidence>
<evidence type="ECO:0000256" key="3">
    <source>
        <dbReference type="ARBA" id="ARBA00022592"/>
    </source>
</evidence>
<feature type="transmembrane region" description="Helical" evidence="7">
    <location>
        <begin position="114"/>
        <end position="133"/>
    </location>
</feature>
<evidence type="ECO:0000256" key="8">
    <source>
        <dbReference type="SAM" id="MobiDB-lite"/>
    </source>
</evidence>
<name>A0A177CKT8_9PLEO</name>
<proteinExistence type="inferred from homology"/>
<dbReference type="Pfam" id="PF01384">
    <property type="entry name" value="PHO4"/>
    <property type="match status" value="1"/>
</dbReference>
<feature type="transmembrane region" description="Helical" evidence="7">
    <location>
        <begin position="181"/>
        <end position="203"/>
    </location>
</feature>
<dbReference type="GeneID" id="28757781"/>
<protein>
    <recommendedName>
        <fullName evidence="7">Phosphate transporter</fullName>
    </recommendedName>
</protein>
<evidence type="ECO:0000313" key="10">
    <source>
        <dbReference type="Proteomes" id="UP000077069"/>
    </source>
</evidence>
<dbReference type="STRING" id="1460663.A0A177CKT8"/>
<keyword evidence="5 7" id="KW-1133">Transmembrane helix</keyword>
<feature type="transmembrane region" description="Helical" evidence="7">
    <location>
        <begin position="45"/>
        <end position="62"/>
    </location>
</feature>
<comment type="similarity">
    <text evidence="7">Belongs to the inorganic phosphate transporter (PiT) (TC 2.A.20) family.</text>
</comment>
<dbReference type="PANTHER" id="PTHR11101">
    <property type="entry name" value="PHOSPHATE TRANSPORTER"/>
    <property type="match status" value="1"/>
</dbReference>
<evidence type="ECO:0000313" key="9">
    <source>
        <dbReference type="EMBL" id="OAG07407.1"/>
    </source>
</evidence>
<dbReference type="RefSeq" id="XP_018037772.1">
    <property type="nucleotide sequence ID" value="XM_018174295.1"/>
</dbReference>
<dbReference type="EMBL" id="KV441551">
    <property type="protein sequence ID" value="OAG07407.1"/>
    <property type="molecule type" value="Genomic_DNA"/>
</dbReference>
<dbReference type="InParanoid" id="A0A177CKT8"/>
<dbReference type="Proteomes" id="UP000077069">
    <property type="component" value="Unassembled WGS sequence"/>
</dbReference>
<evidence type="ECO:0000256" key="6">
    <source>
        <dbReference type="ARBA" id="ARBA00023136"/>
    </source>
</evidence>
<reference evidence="9 10" key="1">
    <citation type="submission" date="2016-05" db="EMBL/GenBank/DDBJ databases">
        <title>Comparative analysis of secretome profiles of manganese(II)-oxidizing ascomycete fungi.</title>
        <authorList>
            <consortium name="DOE Joint Genome Institute"/>
            <person name="Zeiner C.A."/>
            <person name="Purvine S.O."/>
            <person name="Zink E.M."/>
            <person name="Wu S."/>
            <person name="Pasa-Tolic L."/>
            <person name="Chaput D.L."/>
            <person name="Haridas S."/>
            <person name="Grigoriev I.V."/>
            <person name="Santelli C.M."/>
            <person name="Hansel C.M."/>
        </authorList>
    </citation>
    <scope>NUCLEOTIDE SEQUENCE [LARGE SCALE GENOMIC DNA]</scope>
    <source>
        <strain evidence="9 10">AP3s5-JAC2a</strain>
    </source>
</reference>
<organism evidence="9 10">
    <name type="scientific">Paraphaeosphaeria sporulosa</name>
    <dbReference type="NCBI Taxonomy" id="1460663"/>
    <lineage>
        <taxon>Eukaryota</taxon>
        <taxon>Fungi</taxon>
        <taxon>Dikarya</taxon>
        <taxon>Ascomycota</taxon>
        <taxon>Pezizomycotina</taxon>
        <taxon>Dothideomycetes</taxon>
        <taxon>Pleosporomycetidae</taxon>
        <taxon>Pleosporales</taxon>
        <taxon>Massarineae</taxon>
        <taxon>Didymosphaeriaceae</taxon>
        <taxon>Paraphaeosphaeria</taxon>
    </lineage>
</organism>
<dbReference type="GO" id="GO:0005315">
    <property type="term" value="F:phosphate transmembrane transporter activity"/>
    <property type="evidence" value="ECO:0007669"/>
    <property type="project" value="InterPro"/>
</dbReference>
<dbReference type="OrthoDB" id="260807at2759"/>
<evidence type="ECO:0000256" key="4">
    <source>
        <dbReference type="ARBA" id="ARBA00022692"/>
    </source>
</evidence>
<dbReference type="GO" id="GO:0016020">
    <property type="term" value="C:membrane"/>
    <property type="evidence" value="ECO:0007669"/>
    <property type="project" value="UniProtKB-SubCell"/>
</dbReference>
<keyword evidence="3 7" id="KW-0592">Phosphate transport</keyword>
<feature type="transmembrane region" description="Helical" evidence="7">
    <location>
        <begin position="82"/>
        <end position="102"/>
    </location>
</feature>
<keyword evidence="4 7" id="KW-0812">Transmembrane</keyword>
<dbReference type="PANTHER" id="PTHR11101:SF57">
    <property type="entry name" value="PHOSPHATE TRANSPORTER"/>
    <property type="match status" value="1"/>
</dbReference>
<dbReference type="AlphaFoldDB" id="A0A177CKT8"/>
<dbReference type="InterPro" id="IPR001204">
    <property type="entry name" value="Phos_transporter"/>
</dbReference>
<evidence type="ECO:0000256" key="1">
    <source>
        <dbReference type="ARBA" id="ARBA00004141"/>
    </source>
</evidence>
<evidence type="ECO:0000256" key="5">
    <source>
        <dbReference type="ARBA" id="ARBA00022989"/>
    </source>
</evidence>
<gene>
    <name evidence="9" type="ORF">CC84DRAFT_1089257</name>
</gene>
<comment type="function">
    <text evidence="7">Sodium-phosphate symporter.</text>
</comment>
<keyword evidence="2 7" id="KW-0813">Transport</keyword>
<feature type="transmembrane region" description="Helical" evidence="7">
    <location>
        <begin position="215"/>
        <end position="239"/>
    </location>
</feature>
<evidence type="ECO:0000256" key="7">
    <source>
        <dbReference type="RuleBase" id="RU363058"/>
    </source>
</evidence>
<feature type="region of interest" description="Disordered" evidence="8">
    <location>
        <begin position="289"/>
        <end position="310"/>
    </location>
</feature>
<feature type="transmembrane region" description="Helical" evidence="7">
    <location>
        <begin position="462"/>
        <end position="481"/>
    </location>
</feature>
<keyword evidence="10" id="KW-1185">Reference proteome</keyword>
<feature type="transmembrane region" description="Helical" evidence="7">
    <location>
        <begin position="145"/>
        <end position="169"/>
    </location>
</feature>
<feature type="transmembrane region" description="Helical" evidence="7">
    <location>
        <begin position="512"/>
        <end position="531"/>
    </location>
</feature>
<keyword evidence="6 7" id="KW-0472">Membrane</keyword>
<dbReference type="GO" id="GO:0035435">
    <property type="term" value="P:phosphate ion transmembrane transport"/>
    <property type="evidence" value="ECO:0007669"/>
    <property type="project" value="TreeGrafter"/>
</dbReference>